<evidence type="ECO:0000256" key="2">
    <source>
        <dbReference type="ARBA" id="ARBA00004988"/>
    </source>
</evidence>
<evidence type="ECO:0000256" key="4">
    <source>
        <dbReference type="ARBA" id="ARBA00011959"/>
    </source>
</evidence>
<proteinExistence type="inferred from homology"/>
<protein>
    <recommendedName>
        <fullName evidence="5">Ribose-5-phosphate isomerase</fullName>
        <ecNumber evidence="4">5.3.1.6</ecNumber>
    </recommendedName>
    <alternativeName>
        <fullName evidence="8">D-ribose-5-phosphate ketol-isomerase</fullName>
    </alternativeName>
    <alternativeName>
        <fullName evidence="7">Phosphoriboisomerase</fullName>
    </alternativeName>
</protein>
<dbReference type="Pfam" id="PF06026">
    <property type="entry name" value="Rib_5-P_isom_A"/>
    <property type="match status" value="1"/>
</dbReference>
<dbReference type="EMBL" id="DS017154">
    <property type="protein sequence ID" value="KMU92699.1"/>
    <property type="molecule type" value="Genomic_DNA"/>
</dbReference>
<dbReference type="GO" id="GO:0009052">
    <property type="term" value="P:pentose-phosphate shunt, non-oxidative branch"/>
    <property type="evidence" value="ECO:0007669"/>
    <property type="project" value="InterPro"/>
</dbReference>
<dbReference type="Gene3D" id="3.40.50.1360">
    <property type="match status" value="1"/>
</dbReference>
<sequence length="150" mass="15974">MLNVRRRGKLLPTIILKIPNSLALGAVRPSSTLLRAIKALGIDTSSTSFVPTGFQSNQLIVNAGLTPIAFDALPEGAVLDIAFDGSDEVDDDLNCIKGGGACLFQEKLVALQAKEFIVVAGIPLRPSLPNRFIGALTRMAQTTENSNHDF</sequence>
<keyword evidence="6 9" id="KW-0413">Isomerase</keyword>
<organism evidence="9 10">
    <name type="scientific">Coccidioides immitis H538.4</name>
    <dbReference type="NCBI Taxonomy" id="396776"/>
    <lineage>
        <taxon>Eukaryota</taxon>
        <taxon>Fungi</taxon>
        <taxon>Dikarya</taxon>
        <taxon>Ascomycota</taxon>
        <taxon>Pezizomycotina</taxon>
        <taxon>Eurotiomycetes</taxon>
        <taxon>Eurotiomycetidae</taxon>
        <taxon>Onygenales</taxon>
        <taxon>Onygenaceae</taxon>
        <taxon>Coccidioides</taxon>
    </lineage>
</organism>
<evidence type="ECO:0000256" key="6">
    <source>
        <dbReference type="ARBA" id="ARBA00023235"/>
    </source>
</evidence>
<dbReference type="Proteomes" id="UP000054563">
    <property type="component" value="Unassembled WGS sequence"/>
</dbReference>
<dbReference type="InterPro" id="IPR004788">
    <property type="entry name" value="Ribose5P_isomerase_type_A"/>
</dbReference>
<dbReference type="PANTHER" id="PTHR11934:SF0">
    <property type="entry name" value="RIBOSE-5-PHOSPHATE ISOMERASE"/>
    <property type="match status" value="1"/>
</dbReference>
<dbReference type="InterPro" id="IPR037171">
    <property type="entry name" value="NagB/RpiA_transferase-like"/>
</dbReference>
<name>A0A0J8S8J7_COCIT</name>
<evidence type="ECO:0000256" key="1">
    <source>
        <dbReference type="ARBA" id="ARBA00001713"/>
    </source>
</evidence>
<dbReference type="UniPathway" id="UPA00115">
    <property type="reaction ID" value="UER00412"/>
</dbReference>
<dbReference type="GO" id="GO:0006014">
    <property type="term" value="P:D-ribose metabolic process"/>
    <property type="evidence" value="ECO:0007669"/>
    <property type="project" value="TreeGrafter"/>
</dbReference>
<evidence type="ECO:0000256" key="3">
    <source>
        <dbReference type="ARBA" id="ARBA00008088"/>
    </source>
</evidence>
<gene>
    <name evidence="9" type="ORF">CIHG_10525</name>
</gene>
<dbReference type="EC" id="5.3.1.6" evidence="4"/>
<accession>A0A0J8S8J7</accession>
<evidence type="ECO:0000313" key="10">
    <source>
        <dbReference type="Proteomes" id="UP000054563"/>
    </source>
</evidence>
<dbReference type="PANTHER" id="PTHR11934">
    <property type="entry name" value="RIBOSE-5-PHOSPHATE ISOMERASE"/>
    <property type="match status" value="1"/>
</dbReference>
<comment type="catalytic activity">
    <reaction evidence="1">
        <text>aldehydo-D-ribose 5-phosphate = D-ribulose 5-phosphate</text>
        <dbReference type="Rhea" id="RHEA:14657"/>
        <dbReference type="ChEBI" id="CHEBI:58121"/>
        <dbReference type="ChEBI" id="CHEBI:58273"/>
        <dbReference type="EC" id="5.3.1.6"/>
    </reaction>
</comment>
<reference evidence="10" key="1">
    <citation type="journal article" date="2010" name="Genome Res.">
        <title>Population genomic sequencing of Coccidioides fungi reveals recent hybridization and transposon control.</title>
        <authorList>
            <person name="Neafsey D.E."/>
            <person name="Barker B.M."/>
            <person name="Sharpton T.J."/>
            <person name="Stajich J.E."/>
            <person name="Park D.J."/>
            <person name="Whiston E."/>
            <person name="Hung C.-Y."/>
            <person name="McMahan C."/>
            <person name="White J."/>
            <person name="Sykes S."/>
            <person name="Heiman D."/>
            <person name="Young S."/>
            <person name="Zeng Q."/>
            <person name="Abouelleil A."/>
            <person name="Aftuck L."/>
            <person name="Bessette D."/>
            <person name="Brown A."/>
            <person name="FitzGerald M."/>
            <person name="Lui A."/>
            <person name="Macdonald J.P."/>
            <person name="Priest M."/>
            <person name="Orbach M.J."/>
            <person name="Galgiani J.N."/>
            <person name="Kirkland T.N."/>
            <person name="Cole G.T."/>
            <person name="Birren B.W."/>
            <person name="Henn M.R."/>
            <person name="Taylor J.W."/>
            <person name="Rounsley S.D."/>
        </authorList>
    </citation>
    <scope>NUCLEOTIDE SEQUENCE [LARGE SCALE GENOMIC DNA]</scope>
    <source>
        <strain evidence="10">H538.4</strain>
    </source>
</reference>
<dbReference type="AlphaFoldDB" id="A0A0J8S8J7"/>
<dbReference type="GO" id="GO:0005737">
    <property type="term" value="C:cytoplasm"/>
    <property type="evidence" value="ECO:0007669"/>
    <property type="project" value="TreeGrafter"/>
</dbReference>
<comment type="pathway">
    <text evidence="2">Carbohydrate degradation; pentose phosphate pathway; D-ribose 5-phosphate from D-ribulose 5-phosphate (non-oxidative stage): step 1/1.</text>
</comment>
<evidence type="ECO:0000256" key="5">
    <source>
        <dbReference type="ARBA" id="ARBA00019150"/>
    </source>
</evidence>
<evidence type="ECO:0000256" key="8">
    <source>
        <dbReference type="ARBA" id="ARBA00032273"/>
    </source>
</evidence>
<comment type="similarity">
    <text evidence="3">Belongs to the ribose 5-phosphate isomerase family.</text>
</comment>
<dbReference type="GO" id="GO:0004751">
    <property type="term" value="F:ribose-5-phosphate isomerase activity"/>
    <property type="evidence" value="ECO:0007669"/>
    <property type="project" value="UniProtKB-EC"/>
</dbReference>
<dbReference type="SUPFAM" id="SSF100950">
    <property type="entry name" value="NagB/RpiA/CoA transferase-like"/>
    <property type="match status" value="1"/>
</dbReference>
<dbReference type="VEuPathDB" id="FungiDB:CIHG_10525"/>
<evidence type="ECO:0000313" key="9">
    <source>
        <dbReference type="EMBL" id="KMU92699.1"/>
    </source>
</evidence>
<evidence type="ECO:0000256" key="7">
    <source>
        <dbReference type="ARBA" id="ARBA00029734"/>
    </source>
</evidence>